<dbReference type="GO" id="GO:0030428">
    <property type="term" value="C:cell septum"/>
    <property type="evidence" value="ECO:0007669"/>
    <property type="project" value="TreeGrafter"/>
</dbReference>
<reference evidence="10 11" key="1">
    <citation type="submission" date="2017-09" db="EMBL/GenBank/DDBJ databases">
        <title>Large-scale bioinformatics analysis of Bacillus genomes uncovers conserved roles of natural products in bacterial physiology.</title>
        <authorList>
            <consortium name="Agbiome Team Llc"/>
            <person name="Bleich R.M."/>
            <person name="Grubbs K.J."/>
            <person name="Santa Maria K.C."/>
            <person name="Allen S.E."/>
            <person name="Farag S."/>
            <person name="Shank E.A."/>
            <person name="Bowers A."/>
        </authorList>
    </citation>
    <scope>NUCLEOTIDE SEQUENCE [LARGE SCALE GENOMIC DNA]</scope>
    <source>
        <strain evidence="10 11">AFS092012</strain>
    </source>
</reference>
<dbReference type="Pfam" id="PF05164">
    <property type="entry name" value="ZapA"/>
    <property type="match status" value="1"/>
</dbReference>
<dbReference type="InterPro" id="IPR053712">
    <property type="entry name" value="Bac_CellDiv_Activator"/>
</dbReference>
<dbReference type="NCBIfam" id="NF010724">
    <property type="entry name" value="PRK14126.1"/>
    <property type="match status" value="1"/>
</dbReference>
<comment type="similarity">
    <text evidence="9">Belongs to the ZapA family. Type 2 subfamily.</text>
</comment>
<keyword evidence="3 9" id="KW-0132">Cell division</keyword>
<evidence type="ECO:0000256" key="9">
    <source>
        <dbReference type="HAMAP-Rule" id="MF_02013"/>
    </source>
</evidence>
<dbReference type="AlphaFoldDB" id="A0AA91V9D5"/>
<dbReference type="EMBL" id="NVOR01000104">
    <property type="protein sequence ID" value="PED80629.1"/>
    <property type="molecule type" value="Genomic_DNA"/>
</dbReference>
<evidence type="ECO:0000256" key="1">
    <source>
        <dbReference type="ARBA" id="ARBA00015195"/>
    </source>
</evidence>
<evidence type="ECO:0000256" key="3">
    <source>
        <dbReference type="ARBA" id="ARBA00022618"/>
    </source>
</evidence>
<evidence type="ECO:0000313" key="11">
    <source>
        <dbReference type="Proteomes" id="UP000221020"/>
    </source>
</evidence>
<dbReference type="InterPro" id="IPR036192">
    <property type="entry name" value="Cell_div_ZapA-like_sf"/>
</dbReference>
<protein>
    <recommendedName>
        <fullName evidence="1 9">Cell division protein ZapA</fullName>
    </recommendedName>
    <alternativeName>
        <fullName evidence="8 9">Z ring-associated protein ZapA</fullName>
    </alternativeName>
</protein>
<comment type="subcellular location">
    <subcellularLocation>
        <location evidence="9">Cytoplasm</location>
    </subcellularLocation>
    <text evidence="9">Localizes at mid-cell. In sporulating cells, localizes near the cell poles.</text>
</comment>
<comment type="caution">
    <text evidence="10">The sequence shown here is derived from an EMBL/GenBank/DDBJ whole genome shotgun (WGS) entry which is preliminary data.</text>
</comment>
<evidence type="ECO:0000256" key="2">
    <source>
        <dbReference type="ARBA" id="ARBA00022490"/>
    </source>
</evidence>
<dbReference type="GO" id="GO:0000917">
    <property type="term" value="P:division septum assembly"/>
    <property type="evidence" value="ECO:0007669"/>
    <property type="project" value="UniProtKB-KW"/>
</dbReference>
<dbReference type="GO" id="GO:0000921">
    <property type="term" value="P:septin ring assembly"/>
    <property type="evidence" value="ECO:0007669"/>
    <property type="project" value="TreeGrafter"/>
</dbReference>
<dbReference type="HAMAP" id="MF_02013">
    <property type="entry name" value="ZapA_type2"/>
    <property type="match status" value="1"/>
</dbReference>
<evidence type="ECO:0000256" key="4">
    <source>
        <dbReference type="ARBA" id="ARBA00023210"/>
    </source>
</evidence>
<evidence type="ECO:0000256" key="6">
    <source>
        <dbReference type="ARBA" id="ARBA00024910"/>
    </source>
</evidence>
<accession>A0AA91V9D5</accession>
<comment type="function">
    <text evidence="6 9">Activator of cell division through the inhibition of FtsZ GTPase activity, therefore promoting FtsZ assembly into bundles of protofilaments necessary for the formation of the division Z ring. It is recruited early at mid-cell but it is not essential for cell division.</text>
</comment>
<dbReference type="Proteomes" id="UP000221020">
    <property type="component" value="Unassembled WGS sequence"/>
</dbReference>
<dbReference type="InterPro" id="IPR007838">
    <property type="entry name" value="Cell_div_ZapA-like"/>
</dbReference>
<dbReference type="Gene3D" id="6.10.250.790">
    <property type="match status" value="1"/>
</dbReference>
<evidence type="ECO:0000256" key="5">
    <source>
        <dbReference type="ARBA" id="ARBA00023306"/>
    </source>
</evidence>
<dbReference type="GO" id="GO:0005886">
    <property type="term" value="C:plasma membrane"/>
    <property type="evidence" value="ECO:0007669"/>
    <property type="project" value="UniProtKB-UniRule"/>
</dbReference>
<keyword evidence="2 9" id="KW-0963">Cytoplasm</keyword>
<evidence type="ECO:0000313" key="10">
    <source>
        <dbReference type="EMBL" id="PED80629.1"/>
    </source>
</evidence>
<dbReference type="PANTHER" id="PTHR34981:SF1">
    <property type="entry name" value="CELL DIVISION PROTEIN ZAPA"/>
    <property type="match status" value="1"/>
</dbReference>
<keyword evidence="4 9" id="KW-0717">Septation</keyword>
<sequence length="94" mass="10642">MEADELSQQKGNKSRINVEIYGQQYSVVGDESTSHIRMVAAIVDDKMRELNARNPSLDTSRLAVLTAVNVIHDYIKLKEAHEKLKESMTHKGME</sequence>
<gene>
    <name evidence="9" type="primary">zapA</name>
    <name evidence="10" type="ORF">CON65_21430</name>
</gene>
<name>A0AA91V9D5_9BACI</name>
<dbReference type="GO" id="GO:0005829">
    <property type="term" value="C:cytosol"/>
    <property type="evidence" value="ECO:0007669"/>
    <property type="project" value="TreeGrafter"/>
</dbReference>
<keyword evidence="9" id="KW-0175">Coiled coil</keyword>
<dbReference type="GO" id="GO:0032153">
    <property type="term" value="C:cell division site"/>
    <property type="evidence" value="ECO:0007669"/>
    <property type="project" value="TreeGrafter"/>
</dbReference>
<dbReference type="PANTHER" id="PTHR34981">
    <property type="entry name" value="CELL DIVISION PROTEIN ZAPA"/>
    <property type="match status" value="1"/>
</dbReference>
<dbReference type="InterPro" id="IPR023688">
    <property type="entry name" value="Cell_div_ZapA_firmicutes"/>
</dbReference>
<evidence type="ECO:0000256" key="8">
    <source>
        <dbReference type="ARBA" id="ARBA00033158"/>
    </source>
</evidence>
<dbReference type="GO" id="GO:0043093">
    <property type="term" value="P:FtsZ-dependent cytokinesis"/>
    <property type="evidence" value="ECO:0007669"/>
    <property type="project" value="TreeGrafter"/>
</dbReference>
<comment type="subunit">
    <text evidence="7 9">Homodimer. Interacts with FtsZ.</text>
</comment>
<evidence type="ECO:0000256" key="7">
    <source>
        <dbReference type="ARBA" id="ARBA00026068"/>
    </source>
</evidence>
<organism evidence="10 11">
    <name type="scientific">Bacillus pseudomycoides</name>
    <dbReference type="NCBI Taxonomy" id="64104"/>
    <lineage>
        <taxon>Bacteria</taxon>
        <taxon>Bacillati</taxon>
        <taxon>Bacillota</taxon>
        <taxon>Bacilli</taxon>
        <taxon>Bacillales</taxon>
        <taxon>Bacillaceae</taxon>
        <taxon>Bacillus</taxon>
        <taxon>Bacillus cereus group</taxon>
    </lineage>
</organism>
<keyword evidence="5 9" id="KW-0131">Cell cycle</keyword>
<proteinExistence type="inferred from homology"/>
<dbReference type="SUPFAM" id="SSF102829">
    <property type="entry name" value="Cell division protein ZapA-like"/>
    <property type="match status" value="1"/>
</dbReference>